<protein>
    <submittedName>
        <fullName evidence="2">Uncharacterized protein</fullName>
    </submittedName>
</protein>
<reference evidence="2" key="1">
    <citation type="journal article" date="2021" name="Proc. Natl. Acad. Sci. U.S.A.">
        <title>Three genomes in the algal genus Volvox reveal the fate of a haploid sex-determining region after a transition to homothallism.</title>
        <authorList>
            <person name="Yamamoto K."/>
            <person name="Hamaji T."/>
            <person name="Kawai-Toyooka H."/>
            <person name="Matsuzaki R."/>
            <person name="Takahashi F."/>
            <person name="Nishimura Y."/>
            <person name="Kawachi M."/>
            <person name="Noguchi H."/>
            <person name="Minakuchi Y."/>
            <person name="Umen J.G."/>
            <person name="Toyoda A."/>
            <person name="Nozaki H."/>
        </authorList>
    </citation>
    <scope>NUCLEOTIDE SEQUENCE</scope>
    <source>
        <strain evidence="2">NIES-3785</strain>
    </source>
</reference>
<evidence type="ECO:0000313" key="2">
    <source>
        <dbReference type="EMBL" id="GIM07782.1"/>
    </source>
</evidence>
<keyword evidence="1" id="KW-0812">Transmembrane</keyword>
<proteinExistence type="predicted"/>
<dbReference type="EMBL" id="BNCQ01000025">
    <property type="protein sequence ID" value="GIM07782.1"/>
    <property type="molecule type" value="Genomic_DNA"/>
</dbReference>
<evidence type="ECO:0000256" key="1">
    <source>
        <dbReference type="SAM" id="Phobius"/>
    </source>
</evidence>
<sequence>NYPFLVLFGFLITLALFVKAQIGVKLGMALVVGILLLLATVACNAAKTACPRQDGYQAFPDMTWDSSVAASAPNPPASAVVSACNSDSSCVGFNSMGQTATGSVTLTEEIGSCIYMKGICEYHEGYTAYNHTMVTNGPFGQFWDTSDAYYACGTDEPCIAFHLPPAGSTHLQMMSIHSLESYYFAQGFCTYLRDGREALTCAPKYGYQNHAHTSAEGVEGAYGSISGNMGGAAKAEMACKVNPKCTAWATDGTVQIGGIGSLDDNVEETCTYVKDPCPPMPGFTAYPDLTDTVTASSRDTSLCVADAYKMCLDDVTCQGFDLMRKFWSTKPNPTTSQLGMCTYVRATGF</sequence>
<keyword evidence="1" id="KW-0472">Membrane</keyword>
<dbReference type="Proteomes" id="UP000722791">
    <property type="component" value="Unassembled WGS sequence"/>
</dbReference>
<accession>A0A8J4LSG6</accession>
<organism evidence="2 3">
    <name type="scientific">Volvox reticuliferus</name>
    <dbReference type="NCBI Taxonomy" id="1737510"/>
    <lineage>
        <taxon>Eukaryota</taxon>
        <taxon>Viridiplantae</taxon>
        <taxon>Chlorophyta</taxon>
        <taxon>core chlorophytes</taxon>
        <taxon>Chlorophyceae</taxon>
        <taxon>CS clade</taxon>
        <taxon>Chlamydomonadales</taxon>
        <taxon>Volvocaceae</taxon>
        <taxon>Volvox</taxon>
    </lineage>
</organism>
<feature type="transmembrane region" description="Helical" evidence="1">
    <location>
        <begin position="30"/>
        <end position="46"/>
    </location>
</feature>
<name>A0A8J4LSG6_9CHLO</name>
<keyword evidence="1" id="KW-1133">Transmembrane helix</keyword>
<evidence type="ECO:0000313" key="3">
    <source>
        <dbReference type="Proteomes" id="UP000722791"/>
    </source>
</evidence>
<dbReference type="AlphaFoldDB" id="A0A8J4LSG6"/>
<comment type="caution">
    <text evidence="2">The sequence shown here is derived from an EMBL/GenBank/DDBJ whole genome shotgun (WGS) entry which is preliminary data.</text>
</comment>
<feature type="non-terminal residue" evidence="2">
    <location>
        <position position="349"/>
    </location>
</feature>
<gene>
    <name evidence="2" type="ORF">Vretimale_11855</name>
</gene>